<dbReference type="Pfam" id="PF12937">
    <property type="entry name" value="F-box-like"/>
    <property type="match status" value="1"/>
</dbReference>
<keyword evidence="3" id="KW-1185">Reference proteome</keyword>
<evidence type="ECO:0000313" key="3">
    <source>
        <dbReference type="Proteomes" id="UP000027265"/>
    </source>
</evidence>
<accession>A0A067PQC4</accession>
<proteinExistence type="predicted"/>
<feature type="domain" description="F-box" evidence="1">
    <location>
        <begin position="10"/>
        <end position="53"/>
    </location>
</feature>
<dbReference type="AlphaFoldDB" id="A0A067PQC4"/>
<name>A0A067PQC4_9AGAM</name>
<dbReference type="HOGENOM" id="CLU_021164_3_1_1"/>
<evidence type="ECO:0000259" key="1">
    <source>
        <dbReference type="Pfam" id="PF12937"/>
    </source>
</evidence>
<reference evidence="3" key="1">
    <citation type="journal article" date="2014" name="Proc. Natl. Acad. Sci. U.S.A.">
        <title>Extensive sampling of basidiomycete genomes demonstrates inadequacy of the white-rot/brown-rot paradigm for wood decay fungi.</title>
        <authorList>
            <person name="Riley R."/>
            <person name="Salamov A.A."/>
            <person name="Brown D.W."/>
            <person name="Nagy L.G."/>
            <person name="Floudas D."/>
            <person name="Held B.W."/>
            <person name="Levasseur A."/>
            <person name="Lombard V."/>
            <person name="Morin E."/>
            <person name="Otillar R."/>
            <person name="Lindquist E.A."/>
            <person name="Sun H."/>
            <person name="LaButti K.M."/>
            <person name="Schmutz J."/>
            <person name="Jabbour D."/>
            <person name="Luo H."/>
            <person name="Baker S.E."/>
            <person name="Pisabarro A.G."/>
            <person name="Walton J.D."/>
            <person name="Blanchette R.A."/>
            <person name="Henrissat B."/>
            <person name="Martin F."/>
            <person name="Cullen D."/>
            <person name="Hibbett D.S."/>
            <person name="Grigoriev I.V."/>
        </authorList>
    </citation>
    <scope>NUCLEOTIDE SEQUENCE [LARGE SCALE GENOMIC DNA]</scope>
    <source>
        <strain evidence="3">MUCL 33604</strain>
    </source>
</reference>
<dbReference type="EMBL" id="KL197739">
    <property type="protein sequence ID" value="KDQ52526.1"/>
    <property type="molecule type" value="Genomic_DNA"/>
</dbReference>
<dbReference type="Proteomes" id="UP000027265">
    <property type="component" value="Unassembled WGS sequence"/>
</dbReference>
<dbReference type="SUPFAM" id="SSF52047">
    <property type="entry name" value="RNI-like"/>
    <property type="match status" value="1"/>
</dbReference>
<dbReference type="InterPro" id="IPR001810">
    <property type="entry name" value="F-box_dom"/>
</dbReference>
<dbReference type="InterPro" id="IPR032675">
    <property type="entry name" value="LRR_dom_sf"/>
</dbReference>
<protein>
    <recommendedName>
        <fullName evidence="1">F-box domain-containing protein</fullName>
    </recommendedName>
</protein>
<dbReference type="Gene3D" id="3.80.10.10">
    <property type="entry name" value="Ribonuclease Inhibitor"/>
    <property type="match status" value="1"/>
</dbReference>
<sequence length="568" mass="64176">MPQHRALQISEIILEIFRYVSDTSPSRTADLAALARCCRSFKDQALDQLWSEMDDVEALLSLIPPLSESYHPRGSHTVRCYKLDRHMTPCDWVRFDHYARRIFSLTYKPLYDSGNICCAEVFFHLRREKNASLLPRLRTLVWHPPKEIPFTGRRFLEALSVCPSSLTKLHISGGGRYPEDGGWRDDPLFNATLEKLPIFFPQLQSFEASGDLPRCHFDFAGLLLDLRHFDNNHIFSAASTILPEGLRSLSRLPRLETLSLHDVDMDAILLSPAPVGFPSLTRLDICVIGITEFLYILSLLSPEPLKEIFIEDFSANTHTWISAFPHLSPFTSLQTINIVASISSSYEDGDHSIDSCMSILGPLLVLHQLSDVEIKSGGHLQTILLWTDENVRQVACAWPYLRLLKLHFPSVGPSIKSLGFFAEFCPRLRCASISVTLSDPGDLATCQSTHQSNHPLHWLMFGTTVNPPDPPVLAEYLHRLFPSLDALHGMDYFNDVEYTEEVLRLLRLRQLERKMCLGAVATVCVSPLHVPSFAHCGRCRVCLPAPLKCPPNTCHLQRHGSAMRDFRS</sequence>
<dbReference type="InParanoid" id="A0A067PQC4"/>
<organism evidence="2 3">
    <name type="scientific">Jaapia argillacea MUCL 33604</name>
    <dbReference type="NCBI Taxonomy" id="933084"/>
    <lineage>
        <taxon>Eukaryota</taxon>
        <taxon>Fungi</taxon>
        <taxon>Dikarya</taxon>
        <taxon>Basidiomycota</taxon>
        <taxon>Agaricomycotina</taxon>
        <taxon>Agaricomycetes</taxon>
        <taxon>Agaricomycetidae</taxon>
        <taxon>Jaapiales</taxon>
        <taxon>Jaapiaceae</taxon>
        <taxon>Jaapia</taxon>
    </lineage>
</organism>
<gene>
    <name evidence="2" type="ORF">JAAARDRAFT_478453</name>
</gene>
<dbReference type="OrthoDB" id="3543113at2759"/>
<evidence type="ECO:0000313" key="2">
    <source>
        <dbReference type="EMBL" id="KDQ52526.1"/>
    </source>
</evidence>